<evidence type="ECO:0000313" key="2">
    <source>
        <dbReference type="Proteomes" id="UP000652153"/>
    </source>
</evidence>
<dbReference type="Proteomes" id="UP000652153">
    <property type="component" value="Unassembled WGS sequence"/>
</dbReference>
<dbReference type="EMBL" id="BMFU01000001">
    <property type="protein sequence ID" value="GGH45996.1"/>
    <property type="molecule type" value="Genomic_DNA"/>
</dbReference>
<dbReference type="RefSeq" id="WP_188591335.1">
    <property type="nucleotide sequence ID" value="NZ_BMFU01000001.1"/>
</dbReference>
<dbReference type="Gene3D" id="1.10.10.10">
    <property type="entry name" value="Winged helix-like DNA-binding domain superfamily/Winged helix DNA-binding domain"/>
    <property type="match status" value="1"/>
</dbReference>
<protein>
    <recommendedName>
        <fullName evidence="3">RNA polymerase sigma-70 region 4 domain-containing protein</fullName>
    </recommendedName>
</protein>
<dbReference type="InterPro" id="IPR036388">
    <property type="entry name" value="WH-like_DNA-bd_sf"/>
</dbReference>
<comment type="caution">
    <text evidence="1">The sequence shown here is derived from an EMBL/GenBank/DDBJ whole genome shotgun (WGS) entry which is preliminary data.</text>
</comment>
<keyword evidence="2" id="KW-1185">Reference proteome</keyword>
<reference evidence="2" key="1">
    <citation type="journal article" date="2019" name="Int. J. Syst. Evol. Microbiol.">
        <title>The Global Catalogue of Microorganisms (GCM) 10K type strain sequencing project: providing services to taxonomists for standard genome sequencing and annotation.</title>
        <authorList>
            <consortium name="The Broad Institute Genomics Platform"/>
            <consortium name="The Broad Institute Genome Sequencing Center for Infectious Disease"/>
            <person name="Wu L."/>
            <person name="Ma J."/>
        </authorList>
    </citation>
    <scope>NUCLEOTIDE SEQUENCE [LARGE SCALE GENOMIC DNA]</scope>
    <source>
        <strain evidence="2">CGMCC 1.12770</strain>
    </source>
</reference>
<evidence type="ECO:0000313" key="1">
    <source>
        <dbReference type="EMBL" id="GGH45996.1"/>
    </source>
</evidence>
<gene>
    <name evidence="1" type="ORF">GCM10008014_08370</name>
</gene>
<organism evidence="1 2">
    <name type="scientific">Paenibacillus silvae</name>
    <dbReference type="NCBI Taxonomy" id="1325358"/>
    <lineage>
        <taxon>Bacteria</taxon>
        <taxon>Bacillati</taxon>
        <taxon>Bacillota</taxon>
        <taxon>Bacilli</taxon>
        <taxon>Bacillales</taxon>
        <taxon>Paenibacillaceae</taxon>
        <taxon>Paenibacillus</taxon>
    </lineage>
</organism>
<proteinExistence type="predicted"/>
<sequence length="137" mass="16041">MDNNQVTELLKDYRSYKFAVSNLTEVDTVYLPRVYDERSYGNLDGWDKSRYSRIVNLIDGAVNDVLSDDQRTVIMRKYLERNTMDLVEIAKAIHRDRTTVGRWHTEAIRKLSIALAPLSDKEKEIINLDYMLDKRPA</sequence>
<name>A0ABQ1Z3N1_9BACL</name>
<dbReference type="InterPro" id="IPR013324">
    <property type="entry name" value="RNA_pol_sigma_r3/r4-like"/>
</dbReference>
<accession>A0ABQ1Z3N1</accession>
<dbReference type="SUPFAM" id="SSF88659">
    <property type="entry name" value="Sigma3 and sigma4 domains of RNA polymerase sigma factors"/>
    <property type="match status" value="1"/>
</dbReference>
<evidence type="ECO:0008006" key="3">
    <source>
        <dbReference type="Google" id="ProtNLM"/>
    </source>
</evidence>